<dbReference type="EMBL" id="JACMHY010000002">
    <property type="protein sequence ID" value="MBC2864971.1"/>
    <property type="molecule type" value="Genomic_DNA"/>
</dbReference>
<protein>
    <submittedName>
        <fullName evidence="5">ABC transporter substrate-binding protein</fullName>
    </submittedName>
</protein>
<evidence type="ECO:0000256" key="3">
    <source>
        <dbReference type="SAM" id="SignalP"/>
    </source>
</evidence>
<dbReference type="SUPFAM" id="SSF53822">
    <property type="entry name" value="Periplasmic binding protein-like I"/>
    <property type="match status" value="1"/>
</dbReference>
<dbReference type="InterPro" id="IPR028082">
    <property type="entry name" value="Peripla_BP_I"/>
</dbReference>
<dbReference type="InterPro" id="IPR028081">
    <property type="entry name" value="Leu-bd"/>
</dbReference>
<dbReference type="OrthoDB" id="7337537at2"/>
<dbReference type="Proteomes" id="UP000517694">
    <property type="component" value="Unassembled WGS sequence"/>
</dbReference>
<dbReference type="InterPro" id="IPR051010">
    <property type="entry name" value="BCAA_transport"/>
</dbReference>
<keyword evidence="6" id="KW-1185">Reference proteome</keyword>
<dbReference type="RefSeq" id="WP_159663497.1">
    <property type="nucleotide sequence ID" value="NZ_JACMHY010000002.1"/>
</dbReference>
<reference evidence="5 6" key="1">
    <citation type="submission" date="2020-08" db="EMBL/GenBank/DDBJ databases">
        <title>Whole-Genome Sequence of French Clinical Streptomyces mexicanus Strain Q0842.</title>
        <authorList>
            <person name="Boxberger M."/>
            <person name="La Scola B."/>
        </authorList>
    </citation>
    <scope>NUCLEOTIDE SEQUENCE [LARGE SCALE GENOMIC DNA]</scope>
    <source>
        <strain evidence="5 6">Marseille-Q0842</strain>
    </source>
</reference>
<evidence type="ECO:0000313" key="6">
    <source>
        <dbReference type="Proteomes" id="UP000517694"/>
    </source>
</evidence>
<keyword evidence="2 3" id="KW-0732">Signal</keyword>
<organism evidence="5 6">
    <name type="scientific">Streptomyces mexicanus</name>
    <dbReference type="NCBI Taxonomy" id="178566"/>
    <lineage>
        <taxon>Bacteria</taxon>
        <taxon>Bacillati</taxon>
        <taxon>Actinomycetota</taxon>
        <taxon>Actinomycetes</taxon>
        <taxon>Kitasatosporales</taxon>
        <taxon>Streptomycetaceae</taxon>
        <taxon>Streptomyces</taxon>
    </lineage>
</organism>
<dbReference type="PANTHER" id="PTHR30483:SF6">
    <property type="entry name" value="PERIPLASMIC BINDING PROTEIN OF ABC TRANSPORTER FOR NATURAL AMINO ACIDS"/>
    <property type="match status" value="1"/>
</dbReference>
<evidence type="ECO:0000259" key="4">
    <source>
        <dbReference type="Pfam" id="PF13458"/>
    </source>
</evidence>
<comment type="similarity">
    <text evidence="1">Belongs to the leucine-binding protein family.</text>
</comment>
<feature type="signal peptide" evidence="3">
    <location>
        <begin position="1"/>
        <end position="21"/>
    </location>
</feature>
<evidence type="ECO:0000313" key="5">
    <source>
        <dbReference type="EMBL" id="MBC2864971.1"/>
    </source>
</evidence>
<dbReference type="PROSITE" id="PS51257">
    <property type="entry name" value="PROKAR_LIPOPROTEIN"/>
    <property type="match status" value="1"/>
</dbReference>
<dbReference type="Pfam" id="PF13458">
    <property type="entry name" value="Peripla_BP_6"/>
    <property type="match status" value="1"/>
</dbReference>
<gene>
    <name evidence="5" type="ORF">H1R13_08145</name>
</gene>
<evidence type="ECO:0000256" key="2">
    <source>
        <dbReference type="ARBA" id="ARBA00022729"/>
    </source>
</evidence>
<proteinExistence type="inferred from homology"/>
<evidence type="ECO:0000256" key="1">
    <source>
        <dbReference type="ARBA" id="ARBA00010062"/>
    </source>
</evidence>
<accession>A0A7X1LR26</accession>
<dbReference type="PANTHER" id="PTHR30483">
    <property type="entry name" value="LEUCINE-SPECIFIC-BINDING PROTEIN"/>
    <property type="match status" value="1"/>
</dbReference>
<feature type="domain" description="Leucine-binding protein" evidence="4">
    <location>
        <begin position="44"/>
        <end position="188"/>
    </location>
</feature>
<sequence length="234" mass="24242">MRVTAALVASGLLLAACGSNSGHGSGSSGAIRITQIAPYHSRTTSLPMMKTSVQAAVDEINDAGGINGRKLRLETCNEEQDPNVALRCAQTAVQDKAAAVVGGLTSVGSTMLPVLEKAKIACIGPDAITPYDAKSPASFLFDAGVPGYAAMPAVAKSAFGATKVAAIHTVADDANEWGKQYLAAVAKYQPDEKAMSGVGLRAYWAAHLFADVFPAEIVDGRMVVKAPFDPFMRG</sequence>
<dbReference type="AlphaFoldDB" id="A0A7X1LR26"/>
<name>A0A7X1LR26_9ACTN</name>
<comment type="caution">
    <text evidence="5">The sequence shown here is derived from an EMBL/GenBank/DDBJ whole genome shotgun (WGS) entry which is preliminary data.</text>
</comment>
<feature type="chain" id="PRO_5030765342" evidence="3">
    <location>
        <begin position="22"/>
        <end position="234"/>
    </location>
</feature>
<dbReference type="Gene3D" id="3.40.50.2300">
    <property type="match status" value="1"/>
</dbReference>